<evidence type="ECO:0000313" key="5">
    <source>
        <dbReference type="Proteomes" id="UP000214646"/>
    </source>
</evidence>
<dbReference type="OrthoDB" id="9766874at2"/>
<keyword evidence="2" id="KW-0472">Membrane</keyword>
<dbReference type="InterPro" id="IPR003362">
    <property type="entry name" value="Bact_transf"/>
</dbReference>
<dbReference type="PANTHER" id="PTHR30576">
    <property type="entry name" value="COLANIC BIOSYNTHESIS UDP-GLUCOSE LIPID CARRIER TRANSFERASE"/>
    <property type="match status" value="1"/>
</dbReference>
<dbReference type="Proteomes" id="UP000214646">
    <property type="component" value="Unassembled WGS sequence"/>
</dbReference>
<dbReference type="AlphaFoldDB" id="A0A225CXV5"/>
<keyword evidence="2" id="KW-0812">Transmembrane</keyword>
<proteinExistence type="inferred from homology"/>
<name>A0A225CXV5_9BACT</name>
<feature type="transmembrane region" description="Helical" evidence="2">
    <location>
        <begin position="20"/>
        <end position="39"/>
    </location>
</feature>
<dbReference type="RefSeq" id="WP_088260485.1">
    <property type="nucleotide sequence ID" value="NZ_NIDE01000020.1"/>
</dbReference>
<evidence type="ECO:0000259" key="3">
    <source>
        <dbReference type="Pfam" id="PF02397"/>
    </source>
</evidence>
<evidence type="ECO:0000313" key="4">
    <source>
        <dbReference type="EMBL" id="OWK34161.1"/>
    </source>
</evidence>
<feature type="domain" description="Bacterial sugar transferase" evidence="3">
    <location>
        <begin position="18"/>
        <end position="198"/>
    </location>
</feature>
<reference evidence="5" key="1">
    <citation type="submission" date="2017-06" db="EMBL/GenBank/DDBJ databases">
        <title>Genome analysis of Fimbriiglobus ruber SP5, the first member of the order Planctomycetales with confirmed chitinolytic capability.</title>
        <authorList>
            <person name="Ravin N.V."/>
            <person name="Rakitin A.L."/>
            <person name="Ivanova A.A."/>
            <person name="Beletsky A.V."/>
            <person name="Kulichevskaya I.S."/>
            <person name="Mardanov A.V."/>
            <person name="Dedysh S.N."/>
        </authorList>
    </citation>
    <scope>NUCLEOTIDE SEQUENCE [LARGE SCALE GENOMIC DNA]</scope>
    <source>
        <strain evidence="5">SP5</strain>
    </source>
</reference>
<dbReference type="GO" id="GO:0009242">
    <property type="term" value="P:colanic acid biosynthetic process"/>
    <property type="evidence" value="ECO:0007669"/>
    <property type="project" value="TreeGrafter"/>
</dbReference>
<dbReference type="PANTHER" id="PTHR30576:SF21">
    <property type="entry name" value="UDP-GLUCOSE:UNDECAPRENYL-PHOSPHATE GLUCOSE-1-PHOSPHATE TRANSFERASE"/>
    <property type="match status" value="1"/>
</dbReference>
<comment type="similarity">
    <text evidence="1">Belongs to the bacterial sugar transferase family.</text>
</comment>
<keyword evidence="4" id="KW-0808">Transferase</keyword>
<organism evidence="4 5">
    <name type="scientific">Fimbriiglobus ruber</name>
    <dbReference type="NCBI Taxonomy" id="1908690"/>
    <lineage>
        <taxon>Bacteria</taxon>
        <taxon>Pseudomonadati</taxon>
        <taxon>Planctomycetota</taxon>
        <taxon>Planctomycetia</taxon>
        <taxon>Gemmatales</taxon>
        <taxon>Gemmataceae</taxon>
        <taxon>Fimbriiglobus</taxon>
    </lineage>
</organism>
<dbReference type="GO" id="GO:0089702">
    <property type="term" value="F:undecaprenyl-phosphate glucose phosphotransferase activity"/>
    <property type="evidence" value="ECO:0007669"/>
    <property type="project" value="TreeGrafter"/>
</dbReference>
<dbReference type="EMBL" id="NIDE01000020">
    <property type="protein sequence ID" value="OWK34161.1"/>
    <property type="molecule type" value="Genomic_DNA"/>
</dbReference>
<evidence type="ECO:0000256" key="1">
    <source>
        <dbReference type="ARBA" id="ARBA00006464"/>
    </source>
</evidence>
<comment type="caution">
    <text evidence="4">The sequence shown here is derived from an EMBL/GenBank/DDBJ whole genome shotgun (WGS) entry which is preliminary data.</text>
</comment>
<dbReference type="Pfam" id="PF02397">
    <property type="entry name" value="Bac_transf"/>
    <property type="match status" value="1"/>
</dbReference>
<evidence type="ECO:0000256" key="2">
    <source>
        <dbReference type="SAM" id="Phobius"/>
    </source>
</evidence>
<sequence>MTTNNQRRQPTLWCLTQRLIAFAMLVLLAPLLAVMYLVVRLTSRGPFLYCQTRPGLGGQPFTVWKVRTMTVGSDRDVKNAFAVTKNNTQVTAVGRILRDLKLDELPQLWNVVRGEMCFVGPRPIAPALHEKLCRELPGFARRLDVPPGLTNVGQVCVYDNADGDKLVEDWRLRLEADLHYIRHRSVWYDLVLVGVTAMFMARKLVRRVLPSRGRKSVGVPAGAHA</sequence>
<protein>
    <submittedName>
        <fullName evidence="4">Lipid carrier: UDP-N-acetylgalactosaminyltransferase</fullName>
    </submittedName>
</protein>
<keyword evidence="5" id="KW-1185">Reference proteome</keyword>
<gene>
    <name evidence="4" type="ORF">FRUB_10132</name>
</gene>
<keyword evidence="2" id="KW-1133">Transmembrane helix</keyword>
<accession>A0A225CXV5</accession>